<evidence type="ECO:0000313" key="4">
    <source>
        <dbReference type="EMBL" id="RTR39899.1"/>
    </source>
</evidence>
<feature type="domain" description="Resolvase/invertase-type recombinase catalytic" evidence="3">
    <location>
        <begin position="3"/>
        <end position="134"/>
    </location>
</feature>
<feature type="region of interest" description="Disordered" evidence="2">
    <location>
        <begin position="195"/>
        <end position="214"/>
    </location>
</feature>
<dbReference type="Pfam" id="PF02796">
    <property type="entry name" value="HTH_7"/>
    <property type="match status" value="1"/>
</dbReference>
<dbReference type="GO" id="GO:0000150">
    <property type="term" value="F:DNA strand exchange activity"/>
    <property type="evidence" value="ECO:0007669"/>
    <property type="project" value="InterPro"/>
</dbReference>
<dbReference type="SUPFAM" id="SSF53041">
    <property type="entry name" value="Resolvase-like"/>
    <property type="match status" value="1"/>
</dbReference>
<dbReference type="SUPFAM" id="SSF46689">
    <property type="entry name" value="Homeodomain-like"/>
    <property type="match status" value="1"/>
</dbReference>
<comment type="caution">
    <text evidence="4">The sequence shown here is derived from an EMBL/GenBank/DDBJ whole genome shotgun (WGS) entry which is preliminary data.</text>
</comment>
<dbReference type="GO" id="GO:0003677">
    <property type="term" value="F:DNA binding"/>
    <property type="evidence" value="ECO:0007669"/>
    <property type="project" value="InterPro"/>
</dbReference>
<gene>
    <name evidence="4" type="ORF">EKG38_03850</name>
</gene>
<dbReference type="InterPro" id="IPR006119">
    <property type="entry name" value="Resolv_N"/>
</dbReference>
<dbReference type="InterPro" id="IPR036162">
    <property type="entry name" value="Resolvase-like_N_sf"/>
</dbReference>
<reference evidence="4 5" key="1">
    <citation type="submission" date="2018-12" db="EMBL/GenBank/DDBJ databases">
        <authorList>
            <person name="Yu L."/>
        </authorList>
    </citation>
    <scope>NUCLEOTIDE SEQUENCE [LARGE SCALE GENOMIC DNA]</scope>
    <source>
        <strain evidence="4 5">HAW-EB2</strain>
    </source>
</reference>
<evidence type="ECO:0000259" key="3">
    <source>
        <dbReference type="SMART" id="SM00857"/>
    </source>
</evidence>
<dbReference type="OrthoDB" id="9797501at2"/>
<comment type="similarity">
    <text evidence="1">Belongs to the site-specific recombinase resolvase family.</text>
</comment>
<dbReference type="Gene3D" id="3.40.50.1390">
    <property type="entry name" value="Resolvase, N-terminal catalytic domain"/>
    <property type="match status" value="1"/>
</dbReference>
<dbReference type="Gene3D" id="1.10.10.60">
    <property type="entry name" value="Homeodomain-like"/>
    <property type="match status" value="1"/>
</dbReference>
<dbReference type="Proteomes" id="UP000267448">
    <property type="component" value="Unassembled WGS sequence"/>
</dbReference>
<keyword evidence="5" id="KW-1185">Reference proteome</keyword>
<dbReference type="EMBL" id="RXNU01000002">
    <property type="protein sequence ID" value="RTR39899.1"/>
    <property type="molecule type" value="Genomic_DNA"/>
</dbReference>
<accession>A0A3S0IPJ6</accession>
<dbReference type="AlphaFoldDB" id="A0A3S0IPJ6"/>
<dbReference type="InterPro" id="IPR006120">
    <property type="entry name" value="Resolvase_HTH_dom"/>
</dbReference>
<dbReference type="SMART" id="SM00857">
    <property type="entry name" value="Resolvase"/>
    <property type="match status" value="1"/>
</dbReference>
<dbReference type="InterPro" id="IPR009057">
    <property type="entry name" value="Homeodomain-like_sf"/>
</dbReference>
<proteinExistence type="inferred from homology"/>
<evidence type="ECO:0000313" key="5">
    <source>
        <dbReference type="Proteomes" id="UP000267448"/>
    </source>
</evidence>
<evidence type="ECO:0000256" key="2">
    <source>
        <dbReference type="SAM" id="MobiDB-lite"/>
    </source>
</evidence>
<evidence type="ECO:0000256" key="1">
    <source>
        <dbReference type="ARBA" id="ARBA00009913"/>
    </source>
</evidence>
<sequence length="214" mass="24066">MATYLYTRFSPKNKAYQEQLAAMTSLAPEAEHFQDKVRGDVPPMERTAFSQLFKSLESGDTVIIWWLTEFGHDFSQTLQVITSLLEKGVILQTACEPLAFEPDSPHRHALLALLSGYGKVQTQRRLFAAEQGRKALKDKPELWKQKFCGRPADKEKHQQIAALLLEGLTLQSVAEQCDVSLSTVKRVKAKLNTFDDEGSLRRRGKTHSSSDDAS</sequence>
<protein>
    <submittedName>
        <fullName evidence="4">Recombinase family protein</fullName>
    </submittedName>
</protein>
<dbReference type="Pfam" id="PF00239">
    <property type="entry name" value="Resolvase"/>
    <property type="match status" value="1"/>
</dbReference>
<name>A0A3S0IPJ6_9GAMM</name>
<organism evidence="4 5">
    <name type="scientific">Shewanella canadensis</name>
    <dbReference type="NCBI Taxonomy" id="271096"/>
    <lineage>
        <taxon>Bacteria</taxon>
        <taxon>Pseudomonadati</taxon>
        <taxon>Pseudomonadota</taxon>
        <taxon>Gammaproteobacteria</taxon>
        <taxon>Alteromonadales</taxon>
        <taxon>Shewanellaceae</taxon>
        <taxon>Shewanella</taxon>
    </lineage>
</organism>
<dbReference type="RefSeq" id="WP_126518876.1">
    <property type="nucleotide sequence ID" value="NZ_RXNU01000002.1"/>
</dbReference>